<protein>
    <submittedName>
        <fullName evidence="2">Uncharacterized protein</fullName>
    </submittedName>
</protein>
<organism evidence="1 2">
    <name type="scientific">Parascaris equorum</name>
    <name type="common">Equine roundworm</name>
    <dbReference type="NCBI Taxonomy" id="6256"/>
    <lineage>
        <taxon>Eukaryota</taxon>
        <taxon>Metazoa</taxon>
        <taxon>Ecdysozoa</taxon>
        <taxon>Nematoda</taxon>
        <taxon>Chromadorea</taxon>
        <taxon>Rhabditida</taxon>
        <taxon>Spirurina</taxon>
        <taxon>Ascaridomorpha</taxon>
        <taxon>Ascaridoidea</taxon>
        <taxon>Ascarididae</taxon>
        <taxon>Parascaris</taxon>
    </lineage>
</organism>
<evidence type="ECO:0000313" key="1">
    <source>
        <dbReference type="Proteomes" id="UP000887564"/>
    </source>
</evidence>
<sequence>MQCISVYASVWASWSAWSFCVNNVRVRVRACNTVRGFSCLGANQAAVHEADYDAVDPWEADRKEAMRQLYPDYVSDEQKQKPKIMIVHRPNIARYSQRNPGHTAHSRSLFRTVF</sequence>
<dbReference type="AlphaFoldDB" id="A0A914R285"/>
<name>A0A914R285_PAREQ</name>
<keyword evidence="1" id="KW-1185">Reference proteome</keyword>
<proteinExistence type="predicted"/>
<accession>A0A914R285</accession>
<dbReference type="Proteomes" id="UP000887564">
    <property type="component" value="Unplaced"/>
</dbReference>
<evidence type="ECO:0000313" key="2">
    <source>
        <dbReference type="WBParaSite" id="PEQ_0000036401-mRNA-1"/>
    </source>
</evidence>
<reference evidence="2" key="1">
    <citation type="submission" date="2022-11" db="UniProtKB">
        <authorList>
            <consortium name="WormBaseParasite"/>
        </authorList>
    </citation>
    <scope>IDENTIFICATION</scope>
</reference>
<dbReference type="WBParaSite" id="PEQ_0000036401-mRNA-1">
    <property type="protein sequence ID" value="PEQ_0000036401-mRNA-1"/>
    <property type="gene ID" value="PEQ_0000036401"/>
</dbReference>